<dbReference type="AlphaFoldDB" id="A0A652YRR1"/>
<organism evidence="2">
    <name type="scientific">Nocardia globerula</name>
    <dbReference type="NCBI Taxonomy" id="1818"/>
    <lineage>
        <taxon>Bacteria</taxon>
        <taxon>Bacillati</taxon>
        <taxon>Actinomycetota</taxon>
        <taxon>Actinomycetes</taxon>
        <taxon>Mycobacteriales</taxon>
        <taxon>Nocardiaceae</taxon>
        <taxon>Nocardia</taxon>
    </lineage>
</organism>
<sequence length="401" mass="40595">MDTLNRKALSQSRSRTTAAFGAAVLALAMTLGNAGGIAAADTVLDTTIPVAAQARGVAISPDGSRAYVAHETYPGALLVIDTATNAVIGNPIEVGSRSVGMAFTPDGTRAYVTHDTIPGNVSVIDTATNAKVGEVAIPTYSNGVAFTPDGTRAYITAVEPAGVWVVDTATSTVIGGPIRIDGWPSGVAITPDGSRAYVSHETNSGYISVIDTASNTVVEEFTVGVRLRSVAITPDGSRAYVTHDTSPGKVSVIDLATKAVIEEIPVGAYLRGIAITPDGGHAYVVDSSRQLVSVIAIDKAPTLDGTPPTGAVNTPYTHTFTVTGQPAPTVTVTDGTLPDGLELSAAGVLSGTPTTAGSFTFSVTASNGFGTPAVLADVTIEVTQTPPPATGLLGSLENFGS</sequence>
<dbReference type="InterPro" id="IPR015919">
    <property type="entry name" value="Cadherin-like_sf"/>
</dbReference>
<dbReference type="NCBIfam" id="TIGR02276">
    <property type="entry name" value="beta_rpt_yvtn"/>
    <property type="match status" value="1"/>
</dbReference>
<dbReference type="SUPFAM" id="SSF49313">
    <property type="entry name" value="Cadherin-like"/>
    <property type="match status" value="1"/>
</dbReference>
<dbReference type="InterPro" id="IPR013783">
    <property type="entry name" value="Ig-like_fold"/>
</dbReference>
<proteinExistence type="predicted"/>
<reference evidence="2" key="1">
    <citation type="submission" date="2019-07" db="EMBL/GenBank/DDBJ databases">
        <title>Genomic Encyclopedia of Type Strains, Phase IV (KMG-IV): sequencing the most valuable type-strain genomes for metagenomic binning, comparative biology and taxonomic classification.</title>
        <authorList>
            <person name="Goeker M."/>
        </authorList>
    </citation>
    <scope>NUCLEOTIDE SEQUENCE</scope>
    <source>
        <strain evidence="2">DSM 44596</strain>
    </source>
</reference>
<comment type="caution">
    <text evidence="2">The sequence shown here is derived from an EMBL/GenBank/DDBJ whole genome shotgun (WGS) entry which is preliminary data.</text>
</comment>
<dbReference type="InterPro" id="IPR015943">
    <property type="entry name" value="WD40/YVTN_repeat-like_dom_sf"/>
</dbReference>
<dbReference type="SUPFAM" id="SSF51004">
    <property type="entry name" value="C-terminal (heme d1) domain of cytochrome cd1-nitrite reductase"/>
    <property type="match status" value="1"/>
</dbReference>
<feature type="signal peptide" evidence="1">
    <location>
        <begin position="1"/>
        <end position="34"/>
    </location>
</feature>
<dbReference type="PANTHER" id="PTHR47197:SF3">
    <property type="entry name" value="DIHYDRO-HEME D1 DEHYDROGENASE"/>
    <property type="match status" value="1"/>
</dbReference>
<dbReference type="PANTHER" id="PTHR47197">
    <property type="entry name" value="PROTEIN NIRF"/>
    <property type="match status" value="1"/>
</dbReference>
<name>A0A652YRR1_NOCGL</name>
<dbReference type="GO" id="GO:0016020">
    <property type="term" value="C:membrane"/>
    <property type="evidence" value="ECO:0007669"/>
    <property type="project" value="InterPro"/>
</dbReference>
<dbReference type="Gene3D" id="2.60.40.10">
    <property type="entry name" value="Immunoglobulins"/>
    <property type="match status" value="1"/>
</dbReference>
<protein>
    <submittedName>
        <fullName evidence="2">YVTN family beta-propeller protein</fullName>
    </submittedName>
</protein>
<feature type="chain" id="PRO_5039629919" evidence="1">
    <location>
        <begin position="35"/>
        <end position="401"/>
    </location>
</feature>
<dbReference type="Gene3D" id="2.130.10.10">
    <property type="entry name" value="YVTN repeat-like/Quinoprotein amine dehydrogenase"/>
    <property type="match status" value="3"/>
</dbReference>
<dbReference type="InterPro" id="IPR011048">
    <property type="entry name" value="Haem_d1_sf"/>
</dbReference>
<evidence type="ECO:0000256" key="1">
    <source>
        <dbReference type="SAM" id="SignalP"/>
    </source>
</evidence>
<dbReference type="GO" id="GO:0005509">
    <property type="term" value="F:calcium ion binding"/>
    <property type="evidence" value="ECO:0007669"/>
    <property type="project" value="InterPro"/>
</dbReference>
<keyword evidence="1" id="KW-0732">Signal</keyword>
<dbReference type="EMBL" id="VNIQ01000003">
    <property type="protein sequence ID" value="TYQ05192.1"/>
    <property type="molecule type" value="Genomic_DNA"/>
</dbReference>
<accession>A0A652YRR1</accession>
<gene>
    <name evidence="2" type="ORF">FNL38_103543</name>
</gene>
<dbReference type="InterPro" id="IPR051200">
    <property type="entry name" value="Host-pathogen_enzymatic-act"/>
</dbReference>
<dbReference type="InterPro" id="IPR011964">
    <property type="entry name" value="YVTN_b-propeller_repeat"/>
</dbReference>
<evidence type="ECO:0000313" key="2">
    <source>
        <dbReference type="EMBL" id="TYQ05192.1"/>
    </source>
</evidence>
<dbReference type="GO" id="GO:0005975">
    <property type="term" value="P:carbohydrate metabolic process"/>
    <property type="evidence" value="ECO:0007669"/>
    <property type="project" value="UniProtKB-ARBA"/>
</dbReference>